<protein>
    <submittedName>
        <fullName evidence="2">Uncharacterized protein</fullName>
    </submittedName>
</protein>
<feature type="compositionally biased region" description="Polar residues" evidence="1">
    <location>
        <begin position="570"/>
        <end position="580"/>
    </location>
</feature>
<proteinExistence type="predicted"/>
<feature type="compositionally biased region" description="Polar residues" evidence="1">
    <location>
        <begin position="1142"/>
        <end position="1170"/>
    </location>
</feature>
<evidence type="ECO:0000256" key="1">
    <source>
        <dbReference type="SAM" id="MobiDB-lite"/>
    </source>
</evidence>
<dbReference type="OrthoDB" id="7673806at2759"/>
<dbReference type="InParanoid" id="A0A7R8UKP8"/>
<feature type="region of interest" description="Disordered" evidence="1">
    <location>
        <begin position="1808"/>
        <end position="1831"/>
    </location>
</feature>
<keyword evidence="3" id="KW-1185">Reference proteome</keyword>
<evidence type="ECO:0000313" key="3">
    <source>
        <dbReference type="Proteomes" id="UP000594454"/>
    </source>
</evidence>
<dbReference type="Proteomes" id="UP000594454">
    <property type="component" value="Chromosome 2"/>
</dbReference>
<feature type="region of interest" description="Disordered" evidence="1">
    <location>
        <begin position="871"/>
        <end position="899"/>
    </location>
</feature>
<dbReference type="EMBL" id="LR899010">
    <property type="protein sequence ID" value="CAD7081787.1"/>
    <property type="molecule type" value="Genomic_DNA"/>
</dbReference>
<evidence type="ECO:0000313" key="2">
    <source>
        <dbReference type="EMBL" id="CAD7081787.1"/>
    </source>
</evidence>
<feature type="region of interest" description="Disordered" evidence="1">
    <location>
        <begin position="1700"/>
        <end position="1726"/>
    </location>
</feature>
<reference evidence="2 3" key="1">
    <citation type="submission" date="2020-11" db="EMBL/GenBank/DDBJ databases">
        <authorList>
            <person name="Wallbank WR R."/>
            <person name="Pardo Diaz C."/>
            <person name="Kozak K."/>
            <person name="Martin S."/>
            <person name="Jiggins C."/>
            <person name="Moest M."/>
            <person name="Warren A I."/>
            <person name="Generalovic N T."/>
            <person name="Byers J.R.P. K."/>
            <person name="Montejo-Kovacevich G."/>
            <person name="Yen C E."/>
        </authorList>
    </citation>
    <scope>NUCLEOTIDE SEQUENCE [LARGE SCALE GENOMIC DNA]</scope>
</reference>
<feature type="region of interest" description="Disordered" evidence="1">
    <location>
        <begin position="561"/>
        <end position="606"/>
    </location>
</feature>
<feature type="compositionally biased region" description="Polar residues" evidence="1">
    <location>
        <begin position="1700"/>
        <end position="1709"/>
    </location>
</feature>
<accession>A0A7R8UKP8</accession>
<feature type="compositionally biased region" description="Basic residues" evidence="1">
    <location>
        <begin position="1812"/>
        <end position="1824"/>
    </location>
</feature>
<name>A0A7R8UKP8_HERIL</name>
<feature type="region of interest" description="Disordered" evidence="1">
    <location>
        <begin position="1142"/>
        <end position="1172"/>
    </location>
</feature>
<organism evidence="2 3">
    <name type="scientific">Hermetia illucens</name>
    <name type="common">Black soldier fly</name>
    <dbReference type="NCBI Taxonomy" id="343691"/>
    <lineage>
        <taxon>Eukaryota</taxon>
        <taxon>Metazoa</taxon>
        <taxon>Ecdysozoa</taxon>
        <taxon>Arthropoda</taxon>
        <taxon>Hexapoda</taxon>
        <taxon>Insecta</taxon>
        <taxon>Pterygota</taxon>
        <taxon>Neoptera</taxon>
        <taxon>Endopterygota</taxon>
        <taxon>Diptera</taxon>
        <taxon>Brachycera</taxon>
        <taxon>Stratiomyomorpha</taxon>
        <taxon>Stratiomyidae</taxon>
        <taxon>Hermetiinae</taxon>
        <taxon>Hermetia</taxon>
    </lineage>
</organism>
<sequence>MEKETFVLVDNVPTKKAIDGSIIMESSNYFNLTELEVCGGDKEISKNSQKKTYPTVRCTTDIFCWLKCVYESVRLKVKIENPEKATLPIMKQYLKFIRDDVPSCTRFPNRCYILSRNVTRTLLLFKGLNRNFTDTHEYLSQLSELLTIYTTLELIYSTKFEESKIAVANRISLNYDVHLKEFDQIYIIKILISIKNFYQQKEVMRKLFEKYLKRKCVCASQKELPDKIFVMYLIAYKYWISLEDDLDEKSKIEDIANAFMRPSTTLRRNYLYAPYIPAYKVTNQNATKCILSQSFNLLSLTKAVENDEQRTGRSPSRDIIDLSVCCDDNHLDLTQNESSEVVAFPKVKLERPEIIATVDLTTCKWDHDLNWLDTLIGKVRSLCSVSSCMNIVEIIDLDNDTTENIHDPEVSNTNDNCTETASIEKSANNMSKLNNLSPNDLETGMDSPFGINKMNKDNESTEIVSFAAEVVNSTSFLRQNVNLSTKSTEHINESPLNADDNLRPEIDIRSHTEKIIWSQPVPKASKSDDIQDEANDQGADMSCLVNCGASDQLVSSVRIPANEVKEDETNQNVDPESSQLEIIKPSNRECNSEADSSDPSERGDVHNFALSDVGKDDLVKNVVEQQKMTKEFCADLILSNEKNRNMAANHKVTDTLGTNTMKDLKKNNSIVDGENKVLDNGKQNPISEGCNVLEDSVNSETKGEPSCEVYEESPNVLSFEPFNIDDRKISINSTGLNIKTYSNRHKKLPKNKLSTVDTTIGGAHSGEEKSSGNPCDISKSEYSNELLHFSNELNSNSVEYQKSGGGVETYESAESQKDLFTDIAAKKADIDVLQDSLTSLGNIDDCSLQNLLDDEDDNIIKDIAKKLTVNSKRGQVKKKKDEAHNMNKRKNLPHSENTLLDLPIFSSSSEENDDSGDSNILSILDDSDNTEEESVNIISSHENQDDTPVQKILPKMELSGTKGSQNGNIIFRVIPKPFDKKKNIDSTWLDPTLDFEENFVNTNQHEITSPPMEQFTKSDKTLFKTYLDKANDTLCGKLDEKNRNEPVPSSQEIVGSNIKQKADANVNVPLTFVNISETPSVPYNQRRKTVSFLGIQPEANQKEKHFFKTPGDLTQSTFQQSSLPGKECWTAAINTYRSNSQLNMKSTAPSSSKDNVTPINLNSKSSSSFATDPGMDKSKIIFNTEMEAQLPIASQSLNISKVSHTQSDTNRTINEKGKNIKSPLNVSNSRCHVRTDLMVPNILPQQTERFNFNSNSIHVENSSHIHDDLDKNLSPILPHDDLREVLSDDRFLLYYDEENVIGNQENGRNSSCESNIYKDVSGLTSSNYYPNDLGISVQQWLDENIDKRIEAQISLPLKKRRKLSQFSDNLSLKEEDLQYIDSFKIGVQDESKQLMSESVPNPMQCGSYPSTPMLSIANFENMICFTQPPRRQFKTPAQLKEITPVNLQTFNILPTQHTIVNSSSATNCNDVARTVQTFNILNPQQTLVSSNRANPTKVQTYSIIPTQGNVVPSNTRNLFNDAHICNVSSGVPTSADVNSLNVGFDLSSRGELPNVQTFNLSPNTIQYTHSFHPNQQYTYSIQSNQPQNNIGAINVPSFDIQNMINLSNYHMNSQHLSNFLHNSQINLQAKQAVLLNDVPCNLQINHNEPPQVRPTQNSECNRNMNSFCSQKCDGNLNCFKQNQTSCGSCRSLLTPLATNVTAPTNSSTRGKQKKSKSRTTDRITRSSNRTAVVNYKDDGLVDLKGNLPGGNQNYGYIDEKLFKARVWIQRMDNESLLLRYLNNRGRNDRIKKNDFVRRHVSDFDKYLQQKRTGSHKRNKSKRSFYSRTSVSSSKSTNCKKEIDIKLSKKSVVLLTDIAKDPEYGSYFQTLGNSKKIIPNMLRKSNDTQKKSGRASAKCLVSGNQRGAFSVLIQKQDYASQFRKRTSTDSPEIVINIFNNLKSNSKMSDKSAISKSKRRRCDGHNFNLERNSEMNKLSIDELRFDDVTSSVSPHFYSHSSIDTGQRNNLLREDAQNNTNKFRDLGYCINSYSRSVKNDKNDTSHDHMKRFGQDKSVVHNRLRKKFFITNIAKLENSHFRNEDDGGDNQVTSTQDNIPLASTTVGASKAPITEVDIQNDHIDTTLEESKSVGIIGFKGSGGELFPQQKNQTADYNEKKITTPSSKLDACDLPSTTTNIDFCNKNHDNISETENAVVTTKKAEDSKRINTKDDSTSISSRISSFSRESDHEPLTNIRKRLNDSTNVAVVGSLNKFNLMDSTKTYSNVDSIKTVFVPPDIEKIIEAEDSLLH</sequence>
<gene>
    <name evidence="2" type="ORF">HERILL_LOCUS4878</name>
</gene>